<protein>
    <recommendedName>
        <fullName evidence="1">DNA/RNA-binding protein Alba-like domain-containing protein</fullName>
    </recommendedName>
</protein>
<accession>A0AA35NHJ1</accession>
<sequence length="158" mass="18291">MIKSVHYNQVDTDLDISSSKQCLRFLQEKVIPSLTDDSKNSTLIQYHGVSKNDNIKQSVNKLNKQIDADNESFEKQRALCIYSYGPHIQKMLSILEIFKKSYSNNDKKLYQWNKLTSFDIIGEGRNELLEKRLKVPILVTLVSDSETMDLNLNLFSKQ</sequence>
<evidence type="ECO:0000313" key="2">
    <source>
        <dbReference type="EMBL" id="CAI4038731.1"/>
    </source>
</evidence>
<dbReference type="EMBL" id="OX365762">
    <property type="protein sequence ID" value="CAI4038731.1"/>
    <property type="molecule type" value="Genomic_DNA"/>
</dbReference>
<dbReference type="GO" id="GO:0003676">
    <property type="term" value="F:nucleic acid binding"/>
    <property type="evidence" value="ECO:0007669"/>
    <property type="project" value="InterPro"/>
</dbReference>
<proteinExistence type="predicted"/>
<dbReference type="Proteomes" id="UP001161438">
    <property type="component" value="Chromosome 6"/>
</dbReference>
<dbReference type="InterPro" id="IPR002775">
    <property type="entry name" value="DNA/RNA-bd_Alba-like"/>
</dbReference>
<reference evidence="2" key="1">
    <citation type="submission" date="2022-10" db="EMBL/GenBank/DDBJ databases">
        <authorList>
            <person name="Byrne P K."/>
        </authorList>
    </citation>
    <scope>NUCLEOTIDE SEQUENCE</scope>
    <source>
        <strain evidence="2">IFO1815</strain>
    </source>
</reference>
<name>A0AA35NHJ1_SACMI</name>
<dbReference type="RefSeq" id="XP_056081846.1">
    <property type="nucleotide sequence ID" value="XM_056222123.1"/>
</dbReference>
<dbReference type="Pfam" id="PF01918">
    <property type="entry name" value="Alba"/>
    <property type="match status" value="1"/>
</dbReference>
<evidence type="ECO:0000259" key="1">
    <source>
        <dbReference type="Pfam" id="PF01918"/>
    </source>
</evidence>
<dbReference type="AlphaFoldDB" id="A0AA35NHJ1"/>
<evidence type="ECO:0000313" key="3">
    <source>
        <dbReference type="Proteomes" id="UP001161438"/>
    </source>
</evidence>
<dbReference type="GeneID" id="80917942"/>
<gene>
    <name evidence="2" type="primary">SMKI06G0770</name>
    <name evidence="2" type="ORF">SMKI_06G0770</name>
</gene>
<feature type="domain" description="DNA/RNA-binding protein Alba-like" evidence="1">
    <location>
        <begin position="48"/>
        <end position="118"/>
    </location>
</feature>
<organism evidence="2 3">
    <name type="scientific">Saccharomyces mikatae IFO 1815</name>
    <dbReference type="NCBI Taxonomy" id="226126"/>
    <lineage>
        <taxon>Eukaryota</taxon>
        <taxon>Fungi</taxon>
        <taxon>Dikarya</taxon>
        <taxon>Ascomycota</taxon>
        <taxon>Saccharomycotina</taxon>
        <taxon>Saccharomycetes</taxon>
        <taxon>Saccharomycetales</taxon>
        <taxon>Saccharomycetaceae</taxon>
        <taxon>Saccharomyces</taxon>
    </lineage>
</organism>
<keyword evidence="3" id="KW-1185">Reference proteome</keyword>